<feature type="compositionally biased region" description="Low complexity" evidence="1">
    <location>
        <begin position="320"/>
        <end position="351"/>
    </location>
</feature>
<evidence type="ECO:0000256" key="1">
    <source>
        <dbReference type="SAM" id="MobiDB-lite"/>
    </source>
</evidence>
<evidence type="ECO:0000313" key="3">
    <source>
        <dbReference type="Proteomes" id="UP000045706"/>
    </source>
</evidence>
<evidence type="ECO:0008006" key="4">
    <source>
        <dbReference type="Google" id="ProtNLM"/>
    </source>
</evidence>
<name>A0A0G4NI71_VERLO</name>
<sequence length="549" mass="59832">MNSTASSPEDVLPDADKLKGRENWGEWAVRVGRILKRHNLFFVTTIREPHVNSVKGRSDKAMAIIRQNCGTGVLAAQEGQCSNAWVMWRRLDYLYSPDHQGTTLNRSDFRARLLHDVHVFNAMFNRRFCQIYGSSYLDGRGSTSIPSAHLAYYDLVLDVYDGWVCRRREREKGEHSVSLFAIQDELADYVLQEKVIDIEVEAGTSSPTVDPSVRTILIGHSMGGIVAAETVIGLTSDKPIYSEDGVEKSAQTPTSFNSLMFPYVQGVLAFDTPYLGISPGVVAHGAEGHYTAASAAMTQLSGLGTALWGATPNKSASPGPANASRAPVAALPAPSSPGGTTTQQQQQQQSPWAKWGKIAGGAAAVAAGGAAAYMNRDQLTQGWTWATSHLEFVGCLAKGGELQKRVQYMTKVHQELDVGFANLYTRLGRGAAAKDVSVVGTVLGKDRTFCNLPKRGDAGVWKPAVNDKAEEETQAHMAMFERKNNPGYEALARDATDLIATWTRNAWYESSVEHAPALKQSAEEDGSSRQEERRPAEEKVLGQEENPWA</sequence>
<protein>
    <recommendedName>
        <fullName evidence="4">DUF676 domain-containing protein</fullName>
    </recommendedName>
</protein>
<dbReference type="PANTHER" id="PTHR47842">
    <property type="entry name" value="EXPRESSED PROTEIN"/>
    <property type="match status" value="1"/>
</dbReference>
<dbReference type="InterPro" id="IPR029058">
    <property type="entry name" value="AB_hydrolase_fold"/>
</dbReference>
<dbReference type="Proteomes" id="UP000045706">
    <property type="component" value="Unassembled WGS sequence"/>
</dbReference>
<dbReference type="AlphaFoldDB" id="A0A0G4NI71"/>
<dbReference type="EMBL" id="CVQI01035273">
    <property type="protein sequence ID" value="CRK46081.1"/>
    <property type="molecule type" value="Genomic_DNA"/>
</dbReference>
<feature type="compositionally biased region" description="Basic and acidic residues" evidence="1">
    <location>
        <begin position="526"/>
        <end position="542"/>
    </location>
</feature>
<reference evidence="3" key="1">
    <citation type="submission" date="2015-05" db="EMBL/GenBank/DDBJ databases">
        <authorList>
            <person name="Fogelqvist Johan"/>
        </authorList>
    </citation>
    <scope>NUCLEOTIDE SEQUENCE [LARGE SCALE GENOMIC DNA]</scope>
</reference>
<accession>A0A0G4NI71</accession>
<feature type="region of interest" description="Disordered" evidence="1">
    <location>
        <begin position="311"/>
        <end position="352"/>
    </location>
</feature>
<organism evidence="2 3">
    <name type="scientific">Verticillium longisporum</name>
    <name type="common">Verticillium dahliae var. longisporum</name>
    <dbReference type="NCBI Taxonomy" id="100787"/>
    <lineage>
        <taxon>Eukaryota</taxon>
        <taxon>Fungi</taxon>
        <taxon>Dikarya</taxon>
        <taxon>Ascomycota</taxon>
        <taxon>Pezizomycotina</taxon>
        <taxon>Sordariomycetes</taxon>
        <taxon>Hypocreomycetidae</taxon>
        <taxon>Glomerellales</taxon>
        <taxon>Plectosphaerellaceae</taxon>
        <taxon>Verticillium</taxon>
    </lineage>
</organism>
<gene>
    <name evidence="2" type="ORF">BN1723_006860</name>
</gene>
<feature type="region of interest" description="Disordered" evidence="1">
    <location>
        <begin position="514"/>
        <end position="549"/>
    </location>
</feature>
<dbReference type="SUPFAM" id="SSF53474">
    <property type="entry name" value="alpha/beta-Hydrolases"/>
    <property type="match status" value="1"/>
</dbReference>
<proteinExistence type="predicted"/>
<evidence type="ECO:0000313" key="2">
    <source>
        <dbReference type="EMBL" id="CRK46081.1"/>
    </source>
</evidence>
<dbReference type="PANTHER" id="PTHR47842:SF1">
    <property type="entry name" value="DUF676 DOMAIN-CONTAINING PROTEIN"/>
    <property type="match status" value="1"/>
</dbReference>